<evidence type="ECO:0000313" key="1">
    <source>
        <dbReference type="EMBL" id="MBS2967167.1"/>
    </source>
</evidence>
<comment type="caution">
    <text evidence="1">The sequence shown here is derived from an EMBL/GenBank/DDBJ whole genome shotgun (WGS) entry which is preliminary data.</text>
</comment>
<dbReference type="EMBL" id="JAGSXH010000370">
    <property type="protein sequence ID" value="MBS2967167.1"/>
    <property type="molecule type" value="Genomic_DNA"/>
</dbReference>
<dbReference type="AlphaFoldDB" id="A0A8J7WVD4"/>
<sequence>MSFTVNGRCDTSATGCATSGISGSTSSWPDVPYDMNCASGASCSTQAPSFWTEYEVTGIQTQALSGTSLANVDNWALTYAFPPTGDITKQSLALASITRTGQDTAGGGPSVPALPAVAFTTKALANRVAVGDGYPPITRPRLYTITTETGEQVTVNYSAPACGSSTPSDDSQNTMLCYPGYWTPTGQAQPIKDYFNKYIVNSV</sequence>
<organism evidence="1 2">
    <name type="scientific">Actinocrinis puniceicyclus</name>
    <dbReference type="NCBI Taxonomy" id="977794"/>
    <lineage>
        <taxon>Bacteria</taxon>
        <taxon>Bacillati</taxon>
        <taxon>Actinomycetota</taxon>
        <taxon>Actinomycetes</taxon>
        <taxon>Catenulisporales</taxon>
        <taxon>Actinospicaceae</taxon>
        <taxon>Actinocrinis</taxon>
    </lineage>
</organism>
<reference evidence="1" key="1">
    <citation type="submission" date="2021-04" db="EMBL/GenBank/DDBJ databases">
        <title>Genome based classification of Actinospica acidithermotolerans sp. nov., an actinobacterium isolated from an Indonesian hot spring.</title>
        <authorList>
            <person name="Kusuma A.B."/>
            <person name="Putra K.E."/>
            <person name="Nafisah S."/>
            <person name="Loh J."/>
            <person name="Nouioui I."/>
            <person name="Goodfellow M."/>
        </authorList>
    </citation>
    <scope>NUCLEOTIDE SEQUENCE</scope>
    <source>
        <strain evidence="1">DSM 45618</strain>
    </source>
</reference>
<keyword evidence="2" id="KW-1185">Reference proteome</keyword>
<accession>A0A8J7WVD4</accession>
<evidence type="ECO:0000313" key="2">
    <source>
        <dbReference type="Proteomes" id="UP000677913"/>
    </source>
</evidence>
<dbReference type="RefSeq" id="WP_211472898.1">
    <property type="nucleotide sequence ID" value="NZ_JAGSXH010000370.1"/>
</dbReference>
<protein>
    <submittedName>
        <fullName evidence="1">Uncharacterized protein</fullName>
    </submittedName>
</protein>
<proteinExistence type="predicted"/>
<feature type="non-terminal residue" evidence="1">
    <location>
        <position position="203"/>
    </location>
</feature>
<gene>
    <name evidence="1" type="ORF">KGA66_29330</name>
</gene>
<name>A0A8J7WVD4_9ACTN</name>
<dbReference type="Proteomes" id="UP000677913">
    <property type="component" value="Unassembled WGS sequence"/>
</dbReference>